<organism evidence="1 2">
    <name type="scientific">Vibrio qinghaiensis</name>
    <dbReference type="NCBI Taxonomy" id="2025808"/>
    <lineage>
        <taxon>Bacteria</taxon>
        <taxon>Pseudomonadati</taxon>
        <taxon>Pseudomonadota</taxon>
        <taxon>Gammaproteobacteria</taxon>
        <taxon>Vibrionales</taxon>
        <taxon>Vibrionaceae</taxon>
        <taxon>Vibrio</taxon>
    </lineage>
</organism>
<evidence type="ECO:0008006" key="3">
    <source>
        <dbReference type="Google" id="ProtNLM"/>
    </source>
</evidence>
<dbReference type="Proteomes" id="UP000215148">
    <property type="component" value="Chromosome 1"/>
</dbReference>
<gene>
    <name evidence="1" type="ORF">CCZ37_06080</name>
</gene>
<sequence>MNLYKRITHSPFGYALACSLLLSGCIAYSSKPENPRSYPLLSEATYSEDALSLADSPNIIRTAIEQNQSVTINDLNALTSQLPIVFPELNLHLAQEHSFDARLFQSAVQQLVSQFACELYSSQQMPDSVQMCANDGRITPNNLGYLPFQQGKYSGERLTVHRHSQPQGSQSQSVALELYLKSASERSLSSVWGAAHTLGRFRGSHFSSDRVVLTVHFEGHALDERHRWQAQYPEPLIFFLLLPSITTLTQQSNDASAAQFAVNNSQLLLVNSETRH</sequence>
<dbReference type="RefSeq" id="WP_094500798.1">
    <property type="nucleotide sequence ID" value="NZ_CAWNHI010000001.1"/>
</dbReference>
<proteinExistence type="predicted"/>
<keyword evidence="2" id="KW-1185">Reference proteome</keyword>
<accession>A0A223N1G1</accession>
<name>A0A223N1G1_9VIBR</name>
<evidence type="ECO:0000313" key="1">
    <source>
        <dbReference type="EMBL" id="ASU23543.1"/>
    </source>
</evidence>
<reference evidence="1 2" key="1">
    <citation type="submission" date="2017-08" db="EMBL/GenBank/DDBJ databases">
        <title>The Vibrio qinghaiensis sp.-Q67 is a luminous bacteria isolated firstly from Qinghai lake, Qinghai province, China, which has been proved to be very sensitive to detect environmental and food pollutants. Therefore, complete genome analysis of V. qinghaiensis sp.-Q67 highlights the potential application of this strain on detection of hazards in the contaminated environments.</title>
        <authorList>
            <person name="Gong L."/>
        </authorList>
    </citation>
    <scope>NUCLEOTIDE SEQUENCE [LARGE SCALE GENOMIC DNA]</scope>
    <source>
        <strain evidence="1 2">Q67</strain>
    </source>
</reference>
<dbReference type="EMBL" id="CP022741">
    <property type="protein sequence ID" value="ASU23543.1"/>
    <property type="molecule type" value="Genomic_DNA"/>
</dbReference>
<dbReference type="AlphaFoldDB" id="A0A223N1G1"/>
<evidence type="ECO:0000313" key="2">
    <source>
        <dbReference type="Proteomes" id="UP000215148"/>
    </source>
</evidence>
<dbReference type="PROSITE" id="PS51257">
    <property type="entry name" value="PROKAR_LIPOPROTEIN"/>
    <property type="match status" value="1"/>
</dbReference>
<dbReference type="KEGG" id="vqi:CCZ37_06080"/>
<protein>
    <recommendedName>
        <fullName evidence="3">Lipoprotein</fullName>
    </recommendedName>
</protein>